<protein>
    <submittedName>
        <fullName evidence="2">Uncharacterized protein</fullName>
    </submittedName>
</protein>
<dbReference type="RefSeq" id="XP_033459636.1">
    <property type="nucleotide sequence ID" value="XM_033600299.1"/>
</dbReference>
<reference evidence="2" key="2">
    <citation type="submission" date="2020-04" db="EMBL/GenBank/DDBJ databases">
        <authorList>
            <consortium name="NCBI Genome Project"/>
        </authorList>
    </citation>
    <scope>NUCLEOTIDE SEQUENCE</scope>
    <source>
        <strain evidence="2">CBS 342.82</strain>
    </source>
</reference>
<proteinExistence type="predicted"/>
<feature type="non-terminal residue" evidence="2">
    <location>
        <position position="1"/>
    </location>
</feature>
<accession>A0A6J3M3M3</accession>
<sequence length="149" mass="16117">TSSLYAADPNAAGTFLWLSNVSPTIFGQDATRFDYYLYSPSASAADAVDQYAKTMAVGTEDDIVTAFLNATMAGTLSNEQAADAAWKCLELGELMASNVASCQAHGHHTVERRADMAELDLSKRSRWNWEQSSSHVPSNNAVQALYTTL</sequence>
<dbReference type="OrthoDB" id="3853793at2759"/>
<reference evidence="2" key="1">
    <citation type="submission" date="2020-01" db="EMBL/GenBank/DDBJ databases">
        <authorList>
            <consortium name="DOE Joint Genome Institute"/>
            <person name="Haridas S."/>
            <person name="Albert R."/>
            <person name="Binder M."/>
            <person name="Bloem J."/>
            <person name="Labutti K."/>
            <person name="Salamov A."/>
            <person name="Andreopoulos B."/>
            <person name="Baker S.E."/>
            <person name="Barry K."/>
            <person name="Bills G."/>
            <person name="Bluhm B.H."/>
            <person name="Cannon C."/>
            <person name="Castanera R."/>
            <person name="Culley D.E."/>
            <person name="Daum C."/>
            <person name="Ezra D."/>
            <person name="Gonzalez J.B."/>
            <person name="Henrissat B."/>
            <person name="Kuo A."/>
            <person name="Liang C."/>
            <person name="Lipzen A."/>
            <person name="Lutzoni F."/>
            <person name="Magnuson J."/>
            <person name="Mondo S."/>
            <person name="Nolan M."/>
            <person name="Ohm R."/>
            <person name="Pangilinan J."/>
            <person name="Park H.-J."/>
            <person name="Ramirez L."/>
            <person name="Alfaro M."/>
            <person name="Sun H."/>
            <person name="Tritt A."/>
            <person name="Yoshinaga Y."/>
            <person name="Zwiers L.-H."/>
            <person name="Turgeon B.G."/>
            <person name="Goodwin S.B."/>
            <person name="Spatafora J.W."/>
            <person name="Crous P.W."/>
            <person name="Grigoriev I.V."/>
        </authorList>
    </citation>
    <scope>NUCLEOTIDE SEQUENCE</scope>
    <source>
        <strain evidence="2">CBS 342.82</strain>
    </source>
</reference>
<keyword evidence="1" id="KW-1185">Reference proteome</keyword>
<dbReference type="AlphaFoldDB" id="A0A6J3M3M3"/>
<feature type="non-terminal residue" evidence="2">
    <location>
        <position position="149"/>
    </location>
</feature>
<evidence type="ECO:0000313" key="2">
    <source>
        <dbReference type="RefSeq" id="XP_033459636.1"/>
    </source>
</evidence>
<dbReference type="Proteomes" id="UP000504637">
    <property type="component" value="Unplaced"/>
</dbReference>
<name>A0A6J3M3M3_9PEZI</name>
<reference evidence="2" key="3">
    <citation type="submission" date="2025-08" db="UniProtKB">
        <authorList>
            <consortium name="RefSeq"/>
        </authorList>
    </citation>
    <scope>IDENTIFICATION</scope>
    <source>
        <strain evidence="2">CBS 342.82</strain>
    </source>
</reference>
<dbReference type="GeneID" id="54358099"/>
<gene>
    <name evidence="2" type="ORF">K489DRAFT_295629</name>
</gene>
<organism evidence="2">
    <name type="scientific">Dissoconium aciculare CBS 342.82</name>
    <dbReference type="NCBI Taxonomy" id="1314786"/>
    <lineage>
        <taxon>Eukaryota</taxon>
        <taxon>Fungi</taxon>
        <taxon>Dikarya</taxon>
        <taxon>Ascomycota</taxon>
        <taxon>Pezizomycotina</taxon>
        <taxon>Dothideomycetes</taxon>
        <taxon>Dothideomycetidae</taxon>
        <taxon>Mycosphaerellales</taxon>
        <taxon>Dissoconiaceae</taxon>
        <taxon>Dissoconium</taxon>
    </lineage>
</organism>
<evidence type="ECO:0000313" key="1">
    <source>
        <dbReference type="Proteomes" id="UP000504637"/>
    </source>
</evidence>